<dbReference type="InterPro" id="IPR053710">
    <property type="entry name" value="Arylamine_NAT_domain_sf"/>
</dbReference>
<comment type="caution">
    <text evidence="3">The sequence shown here is derived from an EMBL/GenBank/DDBJ whole genome shotgun (WGS) entry which is preliminary data.</text>
</comment>
<dbReference type="GO" id="GO:0016407">
    <property type="term" value="F:acetyltransferase activity"/>
    <property type="evidence" value="ECO:0007669"/>
    <property type="project" value="InterPro"/>
</dbReference>
<dbReference type="PANTHER" id="PTHR11786">
    <property type="entry name" value="N-HYDROXYARYLAMINE O-ACETYLTRANSFERASE"/>
    <property type="match status" value="1"/>
</dbReference>
<dbReference type="AlphaFoldDB" id="A0A837KNM2"/>
<dbReference type="InterPro" id="IPR038765">
    <property type="entry name" value="Papain-like_cys_pep_sf"/>
</dbReference>
<proteinExistence type="inferred from homology"/>
<dbReference type="OrthoDB" id="2845539at2"/>
<evidence type="ECO:0000313" key="4">
    <source>
        <dbReference type="Proteomes" id="UP000035218"/>
    </source>
</evidence>
<evidence type="ECO:0000256" key="1">
    <source>
        <dbReference type="ARBA" id="ARBA00006547"/>
    </source>
</evidence>
<dbReference type="SUPFAM" id="SSF54001">
    <property type="entry name" value="Cysteine proteinases"/>
    <property type="match status" value="1"/>
</dbReference>
<gene>
    <name evidence="3" type="ORF">AA984_11385</name>
    <name evidence="2" type="ORF">BFO01nite_10280</name>
</gene>
<sequence length="303" mass="34021">MSILPNWASLYLQRLQLDRKSPSLSYLSELCRAHLQTFPYENVSKLLFFRAGKHAIPSPEEYVQNAISHHFGGTCMTNNHSFLALLRALGFSGNLVLPGGGHAAILIDGPDTGETPVYVDTGATAPIFEPIHFLEEGNHARSFGTVSMDLTKSPDHPEHYRFTRYENGKVAIPPWDFHPNERKELSDLTEVIRSSFLPDAFFLNRLHIHRFQLEQDRFVVLKNNTLQLGYSDGTNQITTLHTVSDIEAAVADEMQLPLLPVREAVEILLERGIDIFAAPKKEEVPLENEALVLKENSALDLLV</sequence>
<comment type="similarity">
    <text evidence="1">Belongs to the arylamine N-acetyltransferase family.</text>
</comment>
<dbReference type="EMBL" id="LDCN01000003">
    <property type="protein sequence ID" value="KLH99114.1"/>
    <property type="molecule type" value="Genomic_DNA"/>
</dbReference>
<dbReference type="GeneID" id="87585675"/>
<keyword evidence="3" id="KW-0808">Transferase</keyword>
<dbReference type="EMBL" id="BJOL01000005">
    <property type="protein sequence ID" value="GED56896.1"/>
    <property type="molecule type" value="Genomic_DNA"/>
</dbReference>
<name>A0A837KNM2_9BACL</name>
<keyword evidence="5" id="KW-1185">Reference proteome</keyword>
<evidence type="ECO:0000313" key="5">
    <source>
        <dbReference type="Proteomes" id="UP000319498"/>
    </source>
</evidence>
<protein>
    <submittedName>
        <fullName evidence="3">Arylamine N-acetyltransferase</fullName>
    </submittedName>
</protein>
<dbReference type="Gene3D" id="3.30.2140.20">
    <property type="match status" value="1"/>
</dbReference>
<dbReference type="RefSeq" id="WP_047069893.1">
    <property type="nucleotide sequence ID" value="NZ_BJOL01000005.1"/>
</dbReference>
<dbReference type="InterPro" id="IPR001447">
    <property type="entry name" value="Arylamine_N-AcTrfase"/>
</dbReference>
<reference evidence="3 4" key="1">
    <citation type="submission" date="2015-05" db="EMBL/GenBank/DDBJ databases">
        <title>Genome sequencing project for genomic taxonomy and phylogenomics of Bacillus-like bacteria.</title>
        <authorList>
            <person name="Liu B."/>
            <person name="Wang J."/>
            <person name="Zhu Y."/>
            <person name="Liu G."/>
            <person name="Chen Q."/>
            <person name="Chen Z."/>
            <person name="Lan J."/>
            <person name="Che J."/>
            <person name="Ge C."/>
            <person name="Shi H."/>
            <person name="Pan Z."/>
            <person name="Liu X."/>
        </authorList>
    </citation>
    <scope>NUCLEOTIDE SEQUENCE [LARGE SCALE GENOMIC DNA]</scope>
    <source>
        <strain evidence="3 4">DSM 9885</strain>
    </source>
</reference>
<dbReference type="Proteomes" id="UP000035218">
    <property type="component" value="Unassembled WGS sequence"/>
</dbReference>
<accession>A0A837KNM2</accession>
<evidence type="ECO:0000313" key="2">
    <source>
        <dbReference type="EMBL" id="GED56896.1"/>
    </source>
</evidence>
<dbReference type="PANTHER" id="PTHR11786:SF0">
    <property type="entry name" value="ARYLAMINE N-ACETYLTRANSFERASE 4-RELATED"/>
    <property type="match status" value="1"/>
</dbReference>
<organism evidence="3 4">
    <name type="scientific">Brevibacillus formosus</name>
    <dbReference type="NCBI Taxonomy" id="54913"/>
    <lineage>
        <taxon>Bacteria</taxon>
        <taxon>Bacillati</taxon>
        <taxon>Bacillota</taxon>
        <taxon>Bacilli</taxon>
        <taxon>Bacillales</taxon>
        <taxon>Paenibacillaceae</taxon>
        <taxon>Brevibacillus</taxon>
    </lineage>
</organism>
<evidence type="ECO:0000313" key="3">
    <source>
        <dbReference type="EMBL" id="KLH99114.1"/>
    </source>
</evidence>
<dbReference type="Proteomes" id="UP000319498">
    <property type="component" value="Unassembled WGS sequence"/>
</dbReference>
<reference evidence="2 5" key="2">
    <citation type="submission" date="2019-06" db="EMBL/GenBank/DDBJ databases">
        <title>Whole genome shotgun sequence of Brevibacillus formosus NBRC 15716.</title>
        <authorList>
            <person name="Hosoyama A."/>
            <person name="Uohara A."/>
            <person name="Ohji S."/>
            <person name="Ichikawa N."/>
        </authorList>
    </citation>
    <scope>NUCLEOTIDE SEQUENCE [LARGE SCALE GENOMIC DNA]</scope>
    <source>
        <strain evidence="2 5">NBRC 15716</strain>
    </source>
</reference>
<dbReference type="Pfam" id="PF00797">
    <property type="entry name" value="Acetyltransf_2"/>
    <property type="match status" value="1"/>
</dbReference>